<dbReference type="PIRSF" id="PIRSF005715">
    <property type="entry name" value="VPS45_Sec1"/>
    <property type="match status" value="1"/>
</dbReference>
<sequence>MAPSGLKAVVGDKILTGVIKSVKKEGEWKVLIVDHMTMRILSSCCKMSDILAEGVTIVEDINKRREPIASLEAIYLITPVEKSVRALINDFKDAAFTYKAAHIFFTDTCPDSLFADIGKSRVAKFAKTLKEINVAFLPNESQVFSLDDPTSLSSFYSKEKSIDRNKMMENVAEQIATLCDTLNEYPAIRYRKGPEENAKLAEEIYQRLNAHKADNPKMGEGPDKGRSQLLIVDRGFDPISPVLHELTFQAMAYDLLDIKQDIYTYQSTGIGNSKAREVLLDEDDELWVQLRHMHIADVTKKVTELLRTFCESKRMSTDNANIKDLSQMLKKMPQYQKELSMDLVMGENAEGEALKDAMKCIVPVLLDNDIGAYDKIRIILLYIFHKKKGIGQENLTKLIQHANITQEDSKVIYNIQNLGCNIITGGRNNGNTLPERKQRKESTYQLSRWAPTIKDIMENAIEDKLDKKQWPFISNPAPINTTQTAVSSARFGNWHKNKSPTEYRSGPRLIVFVVGGVSHSEMRSAYEVTRSTDGKWEVLIGSSHILTPTTFLNDLKGLE</sequence>
<dbReference type="PANTHER" id="PTHR11679">
    <property type="entry name" value="VESICLE PROTEIN SORTING-ASSOCIATED"/>
    <property type="match status" value="1"/>
</dbReference>
<dbReference type="InterPro" id="IPR036045">
    <property type="entry name" value="Sec1-like_sf"/>
</dbReference>
<evidence type="ECO:0000313" key="4">
    <source>
        <dbReference type="Ensembl" id="ENSPREP00000008267.1"/>
    </source>
</evidence>
<keyword evidence="2" id="KW-0813">Transport</keyword>
<dbReference type="GO" id="GO:0015031">
    <property type="term" value="P:protein transport"/>
    <property type="evidence" value="ECO:0007669"/>
    <property type="project" value="UniProtKB-KW"/>
</dbReference>
<organism evidence="4 5">
    <name type="scientific">Poecilia reticulata</name>
    <name type="common">Guppy</name>
    <name type="synonym">Acanthophacelus reticulatus</name>
    <dbReference type="NCBI Taxonomy" id="8081"/>
    <lineage>
        <taxon>Eukaryota</taxon>
        <taxon>Metazoa</taxon>
        <taxon>Chordata</taxon>
        <taxon>Craniata</taxon>
        <taxon>Vertebrata</taxon>
        <taxon>Euteleostomi</taxon>
        <taxon>Actinopterygii</taxon>
        <taxon>Neopterygii</taxon>
        <taxon>Teleostei</taxon>
        <taxon>Neoteleostei</taxon>
        <taxon>Acanthomorphata</taxon>
        <taxon>Ovalentaria</taxon>
        <taxon>Atherinomorphae</taxon>
        <taxon>Cyprinodontiformes</taxon>
        <taxon>Poeciliidae</taxon>
        <taxon>Poeciliinae</taxon>
        <taxon>Poecilia</taxon>
    </lineage>
</organism>
<evidence type="ECO:0000313" key="5">
    <source>
        <dbReference type="Proteomes" id="UP000242638"/>
    </source>
</evidence>
<dbReference type="Proteomes" id="UP000242638">
    <property type="component" value="Unassembled WGS sequence"/>
</dbReference>
<name>A0A3P9NFF8_POERE</name>
<dbReference type="GO" id="GO:0016192">
    <property type="term" value="P:vesicle-mediated transport"/>
    <property type="evidence" value="ECO:0007669"/>
    <property type="project" value="InterPro"/>
</dbReference>
<evidence type="ECO:0000256" key="1">
    <source>
        <dbReference type="ARBA" id="ARBA00009884"/>
    </source>
</evidence>
<dbReference type="Gene3D" id="3.40.50.1910">
    <property type="match status" value="2"/>
</dbReference>
<dbReference type="FunFam" id="3.40.50.2060:FF:000001">
    <property type="entry name" value="syntaxin-binding protein 1 isoform X2"/>
    <property type="match status" value="1"/>
</dbReference>
<comment type="similarity">
    <text evidence="1">Belongs to the STXBP/unc-18/SEC1 family.</text>
</comment>
<accession>A0A3P9NFF8</accession>
<dbReference type="AlphaFoldDB" id="A0A3P9NFF8"/>
<dbReference type="InterPro" id="IPR027482">
    <property type="entry name" value="Sec1-like_dom2"/>
</dbReference>
<dbReference type="Gene3D" id="1.25.40.60">
    <property type="match status" value="1"/>
</dbReference>
<dbReference type="Pfam" id="PF00995">
    <property type="entry name" value="Sec1"/>
    <property type="match status" value="2"/>
</dbReference>
<dbReference type="InterPro" id="IPR001619">
    <property type="entry name" value="Sec1-like"/>
</dbReference>
<reference evidence="4" key="2">
    <citation type="submission" date="2025-08" db="UniProtKB">
        <authorList>
            <consortium name="Ensembl"/>
        </authorList>
    </citation>
    <scope>IDENTIFICATION</scope>
    <source>
        <strain evidence="4">Guanapo</strain>
    </source>
</reference>
<evidence type="ECO:0000256" key="2">
    <source>
        <dbReference type="ARBA" id="ARBA00022448"/>
    </source>
</evidence>
<reference evidence="4" key="3">
    <citation type="submission" date="2025-09" db="UniProtKB">
        <authorList>
            <consortium name="Ensembl"/>
        </authorList>
    </citation>
    <scope>IDENTIFICATION</scope>
    <source>
        <strain evidence="4">Guanapo</strain>
    </source>
</reference>
<keyword evidence="5" id="KW-1185">Reference proteome</keyword>
<dbReference type="Bgee" id="ENSPREG00000005600">
    <property type="expression patterns" value="Expressed in head and 1 other cell type or tissue"/>
</dbReference>
<dbReference type="SUPFAM" id="SSF56815">
    <property type="entry name" value="Sec1/munc18-like (SM) proteins"/>
    <property type="match status" value="1"/>
</dbReference>
<dbReference type="GeneTree" id="ENSGT00940000160045"/>
<keyword evidence="3" id="KW-0653">Protein transport</keyword>
<dbReference type="Ensembl" id="ENSPRET00000008363.1">
    <property type="protein sequence ID" value="ENSPREP00000008267.1"/>
    <property type="gene ID" value="ENSPREG00000005600.1"/>
</dbReference>
<protein>
    <submittedName>
        <fullName evidence="4">Syntaxin binding protein 2</fullName>
    </submittedName>
</protein>
<reference evidence="5" key="1">
    <citation type="submission" date="2013-11" db="EMBL/GenBank/DDBJ databases">
        <title>The genomic landscape of the Guanapo guppy.</title>
        <authorList>
            <person name="Kuenstner A."/>
            <person name="Dreyer C."/>
        </authorList>
    </citation>
    <scope>NUCLEOTIDE SEQUENCE</scope>
    <source>
        <strain evidence="5">Guanapo</strain>
    </source>
</reference>
<proteinExistence type="inferred from homology"/>
<dbReference type="Gene3D" id="3.40.50.2060">
    <property type="match status" value="1"/>
</dbReference>
<evidence type="ECO:0000256" key="3">
    <source>
        <dbReference type="ARBA" id="ARBA00022927"/>
    </source>
</evidence>
<dbReference type="InterPro" id="IPR043154">
    <property type="entry name" value="Sec-1-like_dom1"/>
</dbReference>